<feature type="compositionally biased region" description="Acidic residues" evidence="1">
    <location>
        <begin position="58"/>
        <end position="72"/>
    </location>
</feature>
<organism evidence="2 3">
    <name type="scientific">Arabis nemorensis</name>
    <dbReference type="NCBI Taxonomy" id="586526"/>
    <lineage>
        <taxon>Eukaryota</taxon>
        <taxon>Viridiplantae</taxon>
        <taxon>Streptophyta</taxon>
        <taxon>Embryophyta</taxon>
        <taxon>Tracheophyta</taxon>
        <taxon>Spermatophyta</taxon>
        <taxon>Magnoliopsida</taxon>
        <taxon>eudicotyledons</taxon>
        <taxon>Gunneridae</taxon>
        <taxon>Pentapetalae</taxon>
        <taxon>rosids</taxon>
        <taxon>malvids</taxon>
        <taxon>Brassicales</taxon>
        <taxon>Brassicaceae</taxon>
        <taxon>Arabideae</taxon>
        <taxon>Arabis</taxon>
    </lineage>
</organism>
<sequence length="220" mass="24687">MVLNGKQLYTSYLDSTNTSFPQQRRVNPQGPRTHTSPPVPSFVPETQPGHHPPQPHDENDEENDEKNDEENAEGVTPEEAQRFQCMTLEELLVSPARKKLRRLTPYPTGKALWVPLERLLGRLLSGTSKCLTRVGKRSLKRRGVGGIKLSCNDTIGTINYEINILVRERFDEKAKKYLADQLPTSKVTSGKCSAARRTKGDGVEMSKHVSGQLSFEEQAF</sequence>
<accession>A0A565C126</accession>
<protein>
    <submittedName>
        <fullName evidence="2">Uncharacterized protein</fullName>
    </submittedName>
</protein>
<reference evidence="2" key="1">
    <citation type="submission" date="2019-07" db="EMBL/GenBank/DDBJ databases">
        <authorList>
            <person name="Dittberner H."/>
        </authorList>
    </citation>
    <scope>NUCLEOTIDE SEQUENCE [LARGE SCALE GENOMIC DNA]</scope>
</reference>
<name>A0A565C126_9BRAS</name>
<evidence type="ECO:0000313" key="2">
    <source>
        <dbReference type="EMBL" id="VVB07278.1"/>
    </source>
</evidence>
<comment type="caution">
    <text evidence="2">The sequence shown here is derived from an EMBL/GenBank/DDBJ whole genome shotgun (WGS) entry which is preliminary data.</text>
</comment>
<evidence type="ECO:0000313" key="3">
    <source>
        <dbReference type="Proteomes" id="UP000489600"/>
    </source>
</evidence>
<proteinExistence type="predicted"/>
<dbReference type="EMBL" id="CABITT030000006">
    <property type="protein sequence ID" value="VVB07278.1"/>
    <property type="molecule type" value="Genomic_DNA"/>
</dbReference>
<keyword evidence="3" id="KW-1185">Reference proteome</keyword>
<gene>
    <name evidence="2" type="ORF">ANE_LOCUS17722</name>
</gene>
<dbReference type="AlphaFoldDB" id="A0A565C126"/>
<evidence type="ECO:0000256" key="1">
    <source>
        <dbReference type="SAM" id="MobiDB-lite"/>
    </source>
</evidence>
<feature type="region of interest" description="Disordered" evidence="1">
    <location>
        <begin position="14"/>
        <end position="80"/>
    </location>
</feature>
<dbReference type="Proteomes" id="UP000489600">
    <property type="component" value="Unassembled WGS sequence"/>
</dbReference>
<feature type="compositionally biased region" description="Polar residues" evidence="1">
    <location>
        <begin position="14"/>
        <end position="36"/>
    </location>
</feature>